<sequence length="1331" mass="144329">MPIRMMETKCQFIIKEALFMKTFRTKTISILSLLVWVSSLFSNVPISRTHTAYAAGNTYYVSPAGNDSNPGTEAAPWKTIVKAATSLQAGDTAIFEDGVYNISQTIRFGNNGADGAPIMIKARNKQNAKLLFSNLNTTSKFDLTNKQYISIADFEITQAVSGTSSGDIFISINNCLGCVISGNSIHGAGGKAVQALRGSHIEVVGNEMYDFANFAVVLANIDRPIIAGNEIREVSTAILVPAGTRSAQIYNNRIVAVEKSMQTAITLGGSYPASVAYDPNGYETYNAAAWNNIIVAKQPGLINAAVSFTGSTDSGFYHNVVVDATYGVRFAKGGGSTAGWAPVPTSSKVYNNIFSGCTAGAVNLVTTPVGYSHDYNLYHNCANVPAEPNAASGDPLFADRLSDWHLQSDSPAIGKGTNLNVTGYYGELMDVYLDYDGMIRTEKVNMGIYAYALPKVQEVMFTENYENGDGAWTQQSGTMRIVEETPGGNKVFTDPNASSGSGISRSYAGSMDWVSYQMDTRVKFDQFHYSTGWLTLYTRYTNINNYYLLEIQGSPDRGYIGLKKKVAGTVTPLQEKTNWYPPVGEWIDIRFVVNGTEIQVYVNGKLELSGSDEQLKNGAIAAAVYRADIQIDDISVAKIDAPAGSGDLGTSTETGATYYVSPTGSDMNPGTEDKPWRTMARAAQLAQRGNTVIFEDGVYIETSPAIFMQGGRENERIVFKARNKHKAVIRFHDLPSKKVALIGTPYITIQDFEMTQNQRGTDTSDIFIQVREGSHHVQIIGNKIHNAFEEGVKGYLVSDYLVEGNIIYDMDHEGIDFVNVSSSTIRNNEIYEVGRVGLLAKGGSSDIQVYNNYLHNRFVNMSTGAIYLGGATDHISTRDSSVNGFEAWNMVAYNNIVVAESLNGIPTINNGIAFAGSKDSAVYNNIVMGTRNGIYLYNPRNTAPNVGWDWDPDNINPVFMNNIIMNTTDNAVISAGTKQPINLVHDYNLYYNNAKLPAQSEPNGVYDNPYLANPVERNWHLKEGSPAIGTGHTITGFTLLDGRTIDISADYDGVLRGNVWDMGIYRNGVNVPTAGPITTMDTAGRQGDNGWHVETVTVTLAANSGDFPVAATQYKLSVVDQVYGGTRPLTNGFVVYTSPIVVTDGVYGLTYRSVDVLGNTEEEQTAMLHVDQTAPSLNLLLNGSALEEGLNLEAGQPYLSESLTADELSGVAQVTLTIDGTSHEGGSVAWEATPGSHSAVATVTDVAGNVAEKRISFSALVSFTSLQKLLEQAHGAGTIEQSLYMQLHNSLEQSKHQMNNFLQHLGQANSQSIPTNLKLKFEQQADTLIGN</sequence>
<dbReference type="EMBL" id="RBAH01000024">
    <property type="protein sequence ID" value="RKN74904.1"/>
    <property type="molecule type" value="Genomic_DNA"/>
</dbReference>
<dbReference type="InterPro" id="IPR052052">
    <property type="entry name" value="Polysaccharide_Lyase_9"/>
</dbReference>
<comment type="subcellular location">
    <subcellularLocation>
        <location evidence="1">Secreted</location>
    </subcellularLocation>
</comment>
<dbReference type="Gene3D" id="2.160.20.10">
    <property type="entry name" value="Single-stranded right-handed beta-helix, Pectin lyase-like"/>
    <property type="match status" value="2"/>
</dbReference>
<dbReference type="Pfam" id="PF22842">
    <property type="entry name" value="Pel9A-like_beta_helix"/>
    <property type="match status" value="1"/>
</dbReference>
<dbReference type="PANTHER" id="PTHR40088:SF2">
    <property type="entry name" value="SECRETED SUGAR HYDROLASE"/>
    <property type="match status" value="1"/>
</dbReference>
<dbReference type="InterPro" id="IPR012334">
    <property type="entry name" value="Pectin_lyas_fold"/>
</dbReference>
<dbReference type="Pfam" id="PF13229">
    <property type="entry name" value="Beta_helix"/>
    <property type="match status" value="1"/>
</dbReference>
<evidence type="ECO:0000259" key="4">
    <source>
        <dbReference type="Pfam" id="PF13229"/>
    </source>
</evidence>
<dbReference type="GO" id="GO:0005576">
    <property type="term" value="C:extracellular region"/>
    <property type="evidence" value="ECO:0007669"/>
    <property type="project" value="UniProtKB-SubCell"/>
</dbReference>
<dbReference type="SMART" id="SM00710">
    <property type="entry name" value="PbH1"/>
    <property type="match status" value="12"/>
</dbReference>
<protein>
    <submittedName>
        <fullName evidence="6">DUF1565 domain-containing protein</fullName>
    </submittedName>
</protein>
<dbReference type="Proteomes" id="UP000282311">
    <property type="component" value="Unassembled WGS sequence"/>
</dbReference>
<dbReference type="InterPro" id="IPR006626">
    <property type="entry name" value="PbH1"/>
</dbReference>
<dbReference type="PANTHER" id="PTHR40088">
    <property type="entry name" value="PECTATE LYASE (EUROFUNG)"/>
    <property type="match status" value="1"/>
</dbReference>
<gene>
    <name evidence="6" type="ORF">D7M11_26880</name>
</gene>
<proteinExistence type="predicted"/>
<keyword evidence="2" id="KW-0964">Secreted</keyword>
<evidence type="ECO:0000259" key="5">
    <source>
        <dbReference type="Pfam" id="PF22842"/>
    </source>
</evidence>
<keyword evidence="3" id="KW-0732">Signal</keyword>
<reference evidence="6 7" key="1">
    <citation type="journal article" date="2007" name="Int. J. Syst. Evol. Microbiol.">
        <title>Paenibacillus ginsengarvi sp. nov., isolated from soil from ginseng cultivation.</title>
        <authorList>
            <person name="Yoon M.H."/>
            <person name="Ten L.N."/>
            <person name="Im W.T."/>
        </authorList>
    </citation>
    <scope>NUCLEOTIDE SEQUENCE [LARGE SCALE GENOMIC DNA]</scope>
    <source>
        <strain evidence="6 7">KCTC 13059</strain>
    </source>
</reference>
<feature type="domain" description="Right handed beta helix" evidence="4">
    <location>
        <begin position="730"/>
        <end position="853"/>
    </location>
</feature>
<feature type="domain" description="Pel9A-like right handed beta-helix region" evidence="5">
    <location>
        <begin position="53"/>
        <end position="102"/>
    </location>
</feature>
<evidence type="ECO:0000256" key="2">
    <source>
        <dbReference type="ARBA" id="ARBA00022525"/>
    </source>
</evidence>
<evidence type="ECO:0000313" key="7">
    <source>
        <dbReference type="Proteomes" id="UP000282311"/>
    </source>
</evidence>
<evidence type="ECO:0000256" key="3">
    <source>
        <dbReference type="ARBA" id="ARBA00022729"/>
    </source>
</evidence>
<dbReference type="InterPro" id="IPR011050">
    <property type="entry name" value="Pectin_lyase_fold/virulence"/>
</dbReference>
<comment type="caution">
    <text evidence="6">The sequence shown here is derived from an EMBL/GenBank/DDBJ whole genome shotgun (WGS) entry which is preliminary data.</text>
</comment>
<dbReference type="InterPro" id="IPR053868">
    <property type="entry name" value="Pel9A-like_beta_helix"/>
</dbReference>
<dbReference type="SUPFAM" id="SSF51126">
    <property type="entry name" value="Pectin lyase-like"/>
    <property type="match status" value="2"/>
</dbReference>
<organism evidence="6 7">
    <name type="scientific">Paenibacillus ginsengarvi</name>
    <dbReference type="NCBI Taxonomy" id="400777"/>
    <lineage>
        <taxon>Bacteria</taxon>
        <taxon>Bacillati</taxon>
        <taxon>Bacillota</taxon>
        <taxon>Bacilli</taxon>
        <taxon>Bacillales</taxon>
        <taxon>Paenibacillaceae</taxon>
        <taxon>Paenibacillus</taxon>
    </lineage>
</organism>
<dbReference type="InterPro" id="IPR039448">
    <property type="entry name" value="Beta_helix"/>
</dbReference>
<accession>A0A3B0BR48</accession>
<name>A0A3B0BR48_9BACL</name>
<keyword evidence="7" id="KW-1185">Reference proteome</keyword>
<dbReference type="Gene3D" id="2.60.120.560">
    <property type="entry name" value="Exo-inulinase, domain 1"/>
    <property type="match status" value="1"/>
</dbReference>
<evidence type="ECO:0000256" key="1">
    <source>
        <dbReference type="ARBA" id="ARBA00004613"/>
    </source>
</evidence>
<evidence type="ECO:0000313" key="6">
    <source>
        <dbReference type="EMBL" id="RKN74904.1"/>
    </source>
</evidence>
<dbReference type="GO" id="GO:0016837">
    <property type="term" value="F:carbon-oxygen lyase activity, acting on polysaccharides"/>
    <property type="evidence" value="ECO:0007669"/>
    <property type="project" value="TreeGrafter"/>
</dbReference>